<accession>A0A9K3PL92</accession>
<evidence type="ECO:0000313" key="1">
    <source>
        <dbReference type="EMBL" id="KAG7351448.1"/>
    </source>
</evidence>
<name>A0A9K3PL92_9STRA</name>
<dbReference type="AlphaFoldDB" id="A0A9K3PL92"/>
<dbReference type="Proteomes" id="UP000693970">
    <property type="component" value="Unassembled WGS sequence"/>
</dbReference>
<comment type="caution">
    <text evidence="1">The sequence shown here is derived from an EMBL/GenBank/DDBJ whole genome shotgun (WGS) entry which is preliminary data.</text>
</comment>
<dbReference type="EMBL" id="JAGRRH010000018">
    <property type="protein sequence ID" value="KAG7351448.1"/>
    <property type="molecule type" value="Genomic_DNA"/>
</dbReference>
<reference evidence="1" key="1">
    <citation type="journal article" date="2021" name="Sci. Rep.">
        <title>Diploid genomic architecture of Nitzschia inconspicua, an elite biomass production diatom.</title>
        <authorList>
            <person name="Oliver A."/>
            <person name="Podell S."/>
            <person name="Pinowska A."/>
            <person name="Traller J.C."/>
            <person name="Smith S.R."/>
            <person name="McClure R."/>
            <person name="Beliaev A."/>
            <person name="Bohutskyi P."/>
            <person name="Hill E.A."/>
            <person name="Rabines A."/>
            <person name="Zheng H."/>
            <person name="Allen L.Z."/>
            <person name="Kuo A."/>
            <person name="Grigoriev I.V."/>
            <person name="Allen A.E."/>
            <person name="Hazlebeck D."/>
            <person name="Allen E.E."/>
        </authorList>
    </citation>
    <scope>NUCLEOTIDE SEQUENCE</scope>
    <source>
        <strain evidence="1">Hildebrandi</strain>
    </source>
</reference>
<keyword evidence="2" id="KW-1185">Reference proteome</keyword>
<organism evidence="1 2">
    <name type="scientific">Nitzschia inconspicua</name>
    <dbReference type="NCBI Taxonomy" id="303405"/>
    <lineage>
        <taxon>Eukaryota</taxon>
        <taxon>Sar</taxon>
        <taxon>Stramenopiles</taxon>
        <taxon>Ochrophyta</taxon>
        <taxon>Bacillariophyta</taxon>
        <taxon>Bacillariophyceae</taxon>
        <taxon>Bacillariophycidae</taxon>
        <taxon>Bacillariales</taxon>
        <taxon>Bacillariaceae</taxon>
        <taxon>Nitzschia</taxon>
    </lineage>
</organism>
<sequence>MVRVFPHARPSSTMVATEAVLSKPRRILGFNPAVGRGYVVSMDQRHHPEFLFIDTPSHPNLQMVCSRIIDEHGENIAANNALKATDRPLVGDLTCEDMTFRFIIRFVCPQSNPELLELLERVYFEGEYAAKYGMLVVIPAMQGTRMESLWGSSSTRRGGRCEELSYEIIDKWIEGIARDDSSPY</sequence>
<protein>
    <submittedName>
        <fullName evidence="1">Uncharacterized protein</fullName>
    </submittedName>
</protein>
<reference evidence="1" key="2">
    <citation type="submission" date="2021-04" db="EMBL/GenBank/DDBJ databases">
        <authorList>
            <person name="Podell S."/>
        </authorList>
    </citation>
    <scope>NUCLEOTIDE SEQUENCE</scope>
    <source>
        <strain evidence="1">Hildebrandi</strain>
    </source>
</reference>
<proteinExistence type="predicted"/>
<evidence type="ECO:0000313" key="2">
    <source>
        <dbReference type="Proteomes" id="UP000693970"/>
    </source>
</evidence>
<gene>
    <name evidence="1" type="ORF">IV203_010808</name>
</gene>